<evidence type="ECO:0000313" key="3">
    <source>
        <dbReference type="Proteomes" id="UP000298390"/>
    </source>
</evidence>
<gene>
    <name evidence="2" type="ORF">EVJ58_g376</name>
</gene>
<reference evidence="2 3" key="1">
    <citation type="submission" date="2019-01" db="EMBL/GenBank/DDBJ databases">
        <title>Genome sequencing of the rare red list fungi Fomitopsis rosea.</title>
        <authorList>
            <person name="Buettner E."/>
            <person name="Kellner H."/>
        </authorList>
    </citation>
    <scope>NUCLEOTIDE SEQUENCE [LARGE SCALE GENOMIC DNA]</scope>
    <source>
        <strain evidence="2 3">DSM 105464</strain>
    </source>
</reference>
<sequence>MGLSPDEIAKVKQEWEERQKKHEKNTKEKDKDGDEGDKKVKVGGGQGLQESAQGSRLSIIYSSQSSYETLA</sequence>
<protein>
    <submittedName>
        <fullName evidence="2">Uncharacterized protein</fullName>
    </submittedName>
</protein>
<comment type="caution">
    <text evidence="2">The sequence shown here is derived from an EMBL/GenBank/DDBJ whole genome shotgun (WGS) entry which is preliminary data.</text>
</comment>
<organism evidence="2 3">
    <name type="scientific">Rhodofomes roseus</name>
    <dbReference type="NCBI Taxonomy" id="34475"/>
    <lineage>
        <taxon>Eukaryota</taxon>
        <taxon>Fungi</taxon>
        <taxon>Dikarya</taxon>
        <taxon>Basidiomycota</taxon>
        <taxon>Agaricomycotina</taxon>
        <taxon>Agaricomycetes</taxon>
        <taxon>Polyporales</taxon>
        <taxon>Rhodofomes</taxon>
    </lineage>
</organism>
<feature type="compositionally biased region" description="Low complexity" evidence="1">
    <location>
        <begin position="58"/>
        <end position="71"/>
    </location>
</feature>
<dbReference type="AlphaFoldDB" id="A0A4Y9Z4A3"/>
<accession>A0A4Y9Z4A3</accession>
<feature type="region of interest" description="Disordered" evidence="1">
    <location>
        <begin position="1"/>
        <end position="71"/>
    </location>
</feature>
<dbReference type="EMBL" id="SEKV01000009">
    <property type="protein sequence ID" value="TFY69495.1"/>
    <property type="molecule type" value="Genomic_DNA"/>
</dbReference>
<proteinExistence type="predicted"/>
<name>A0A4Y9Z4A3_9APHY</name>
<evidence type="ECO:0000313" key="2">
    <source>
        <dbReference type="EMBL" id="TFY69495.1"/>
    </source>
</evidence>
<evidence type="ECO:0000256" key="1">
    <source>
        <dbReference type="SAM" id="MobiDB-lite"/>
    </source>
</evidence>
<dbReference type="Proteomes" id="UP000298390">
    <property type="component" value="Unassembled WGS sequence"/>
</dbReference>
<feature type="compositionally biased region" description="Basic and acidic residues" evidence="1">
    <location>
        <begin position="7"/>
        <end position="40"/>
    </location>
</feature>